<keyword evidence="1" id="KW-0175">Coiled coil</keyword>
<proteinExistence type="predicted"/>
<organism evidence="2 3">
    <name type="scientific">Pseudoalteromonas amylolytica</name>
    <dbReference type="NCBI Taxonomy" id="1859457"/>
    <lineage>
        <taxon>Bacteria</taxon>
        <taxon>Pseudomonadati</taxon>
        <taxon>Pseudomonadota</taxon>
        <taxon>Gammaproteobacteria</taxon>
        <taxon>Alteromonadales</taxon>
        <taxon>Pseudoalteromonadaceae</taxon>
        <taxon>Pseudoalteromonas</taxon>
    </lineage>
</organism>
<evidence type="ECO:0000313" key="2">
    <source>
        <dbReference type="EMBL" id="OHU90095.1"/>
    </source>
</evidence>
<evidence type="ECO:0000256" key="1">
    <source>
        <dbReference type="SAM" id="Coils"/>
    </source>
</evidence>
<reference evidence="2 3" key="1">
    <citation type="submission" date="2016-09" db="EMBL/GenBank/DDBJ databases">
        <title>Pseudoalteromonas amylolytica sp. nov., isolated from the surface seawater.</title>
        <authorList>
            <person name="Wu Y.-H."/>
            <person name="Cheng H."/>
            <person name="Jin X.-B."/>
            <person name="Wang C.-S."/>
            <person name="Xu X.-W."/>
        </authorList>
    </citation>
    <scope>NUCLEOTIDE SEQUENCE [LARGE SCALE GENOMIC DNA]</scope>
    <source>
        <strain evidence="2 3">JW1</strain>
    </source>
</reference>
<dbReference type="OrthoDB" id="5856152at2"/>
<gene>
    <name evidence="2" type="ORF">BET10_15080</name>
</gene>
<keyword evidence="3" id="KW-1185">Reference proteome</keyword>
<dbReference type="RefSeq" id="WP_070986063.1">
    <property type="nucleotide sequence ID" value="NZ_MKJU01000027.1"/>
</dbReference>
<evidence type="ECO:0008006" key="4">
    <source>
        <dbReference type="Google" id="ProtNLM"/>
    </source>
</evidence>
<dbReference type="AlphaFoldDB" id="A0A1S1MWC0"/>
<accession>A0A1S1MWC0</accession>
<dbReference type="STRING" id="1859457.BET10_15080"/>
<name>A0A1S1MWC0_9GAMM</name>
<comment type="caution">
    <text evidence="2">The sequence shown here is derived from an EMBL/GenBank/DDBJ whole genome shotgun (WGS) entry which is preliminary data.</text>
</comment>
<protein>
    <recommendedName>
        <fullName evidence="4">Chemotaxis protein</fullName>
    </recommendedName>
</protein>
<dbReference type="Proteomes" id="UP000179786">
    <property type="component" value="Unassembled WGS sequence"/>
</dbReference>
<sequence>MPQNTTNSAGHGYQLSYGVAQSKNSDIQSLTDQVTQAQFTVNELSNVVASLTEKQAYFANLLALASSKQATSLSHYNQAKTLSSDVTETLRYVDIVATQIGGHTAASGSLSQKLSETAEYMSKLINKLIFSVDVIEKLSDFVNRRKAVNQVIPDDLITFLNNAVAESNNAVSLTLTALQSCYASITPVAETSEVSTVQSTQAHNLSEQVTHLQNLLQDLYEASTDSYKQALSASNMANTQLEDAQAQLAEAKATLASLNAGLEAAKAAAFAA</sequence>
<dbReference type="EMBL" id="MKJU01000027">
    <property type="protein sequence ID" value="OHU90095.1"/>
    <property type="molecule type" value="Genomic_DNA"/>
</dbReference>
<feature type="coiled-coil region" evidence="1">
    <location>
        <begin position="202"/>
        <end position="268"/>
    </location>
</feature>
<evidence type="ECO:0000313" key="3">
    <source>
        <dbReference type="Proteomes" id="UP000179786"/>
    </source>
</evidence>